<dbReference type="PANTHER" id="PTHR11365:SF10">
    <property type="entry name" value="HYDANTOINASE_OXOPROLINASE"/>
    <property type="match status" value="1"/>
</dbReference>
<proteinExistence type="predicted"/>
<evidence type="ECO:0000313" key="6">
    <source>
        <dbReference type="Proteomes" id="UP001634394"/>
    </source>
</evidence>
<evidence type="ECO:0008006" key="7">
    <source>
        <dbReference type="Google" id="ProtNLM"/>
    </source>
</evidence>
<comment type="caution">
    <text evidence="5">The sequence shown here is derived from an EMBL/GenBank/DDBJ whole genome shotgun (WGS) entry which is preliminary data.</text>
</comment>
<evidence type="ECO:0000313" key="5">
    <source>
        <dbReference type="EMBL" id="KAL3860781.1"/>
    </source>
</evidence>
<evidence type="ECO:0000259" key="2">
    <source>
        <dbReference type="Pfam" id="PF05378"/>
    </source>
</evidence>
<evidence type="ECO:0000259" key="3">
    <source>
        <dbReference type="Pfam" id="PF06032"/>
    </source>
</evidence>
<evidence type="ECO:0000259" key="1">
    <source>
        <dbReference type="Pfam" id="PF01968"/>
    </source>
</evidence>
<dbReference type="Gene3D" id="2.40.390.10">
    <property type="entry name" value="CV3147-like"/>
    <property type="match status" value="1"/>
</dbReference>
<feature type="domain" description="Hydantoinase A/oxoprolinase" evidence="1">
    <location>
        <begin position="203"/>
        <end position="384"/>
    </location>
</feature>
<dbReference type="InterPro" id="IPR008040">
    <property type="entry name" value="Hydant_A_N"/>
</dbReference>
<dbReference type="Gene3D" id="3.40.1610.10">
    <property type="entry name" value="CV3147-like domain"/>
    <property type="match status" value="1"/>
</dbReference>
<feature type="domain" description="S-Me-THD N-terminal" evidence="3">
    <location>
        <begin position="649"/>
        <end position="851"/>
    </location>
</feature>
<dbReference type="Pfam" id="PF05378">
    <property type="entry name" value="Hydant_A_N"/>
    <property type="match status" value="1"/>
</dbReference>
<dbReference type="Pfam" id="PF01968">
    <property type="entry name" value="Hydantoinase_A"/>
    <property type="match status" value="1"/>
</dbReference>
<reference evidence="5 6" key="1">
    <citation type="submission" date="2024-11" db="EMBL/GenBank/DDBJ databases">
        <title>Chromosome-level genome assembly of the freshwater bivalve Anodonta woodiana.</title>
        <authorList>
            <person name="Chen X."/>
        </authorList>
    </citation>
    <scope>NUCLEOTIDE SEQUENCE [LARGE SCALE GENOMIC DNA]</scope>
    <source>
        <strain evidence="5">MN2024</strain>
        <tissue evidence="5">Gills</tissue>
    </source>
</reference>
<dbReference type="InterPro" id="IPR002821">
    <property type="entry name" value="Hydantoinase_A"/>
</dbReference>
<dbReference type="InterPro" id="IPR027479">
    <property type="entry name" value="S-Me-THD_N_sf"/>
</dbReference>
<keyword evidence="6" id="KW-1185">Reference proteome</keyword>
<dbReference type="Pfam" id="PF20906">
    <property type="entry name" value="S-Me-THD_C"/>
    <property type="match status" value="1"/>
</dbReference>
<evidence type="ECO:0000259" key="4">
    <source>
        <dbReference type="Pfam" id="PF20906"/>
    </source>
</evidence>
<dbReference type="AlphaFoldDB" id="A0ABD3VGR2"/>
<dbReference type="InterPro" id="IPR010318">
    <property type="entry name" value="S-Me-THD_N"/>
</dbReference>
<dbReference type="InterPro" id="IPR045079">
    <property type="entry name" value="Oxoprolinase-like"/>
</dbReference>
<dbReference type="PANTHER" id="PTHR11365">
    <property type="entry name" value="5-OXOPROLINASE RELATED"/>
    <property type="match status" value="1"/>
</dbReference>
<dbReference type="EMBL" id="JBJQND010000012">
    <property type="protein sequence ID" value="KAL3860781.1"/>
    <property type="molecule type" value="Genomic_DNA"/>
</dbReference>
<dbReference type="InterPro" id="IPR043129">
    <property type="entry name" value="ATPase_NBD"/>
</dbReference>
<dbReference type="SUPFAM" id="SSF160991">
    <property type="entry name" value="CV3147-like"/>
    <property type="match status" value="1"/>
</dbReference>
<protein>
    <recommendedName>
        <fullName evidence="7">Hydantoinase</fullName>
    </recommendedName>
</protein>
<organism evidence="5 6">
    <name type="scientific">Sinanodonta woodiana</name>
    <name type="common">Chinese pond mussel</name>
    <name type="synonym">Anodonta woodiana</name>
    <dbReference type="NCBI Taxonomy" id="1069815"/>
    <lineage>
        <taxon>Eukaryota</taxon>
        <taxon>Metazoa</taxon>
        <taxon>Spiralia</taxon>
        <taxon>Lophotrochozoa</taxon>
        <taxon>Mollusca</taxon>
        <taxon>Bivalvia</taxon>
        <taxon>Autobranchia</taxon>
        <taxon>Heteroconchia</taxon>
        <taxon>Palaeoheterodonta</taxon>
        <taxon>Unionida</taxon>
        <taxon>Unionoidea</taxon>
        <taxon>Unionidae</taxon>
        <taxon>Unioninae</taxon>
        <taxon>Sinanodonta</taxon>
    </lineage>
</organism>
<dbReference type="InterPro" id="IPR048350">
    <property type="entry name" value="S-Me-THD-like_C"/>
</dbReference>
<dbReference type="InterPro" id="IPR024071">
    <property type="entry name" value="S-Me-THD_C_sf"/>
</dbReference>
<feature type="domain" description="Hydantoinase/oxoprolinase N-terminal" evidence="2">
    <location>
        <begin position="8"/>
        <end position="183"/>
    </location>
</feature>
<name>A0ABD3VGR2_SINWO</name>
<dbReference type="Proteomes" id="UP001634394">
    <property type="component" value="Unassembled WGS sequence"/>
</dbReference>
<accession>A0ABD3VGR2</accession>
<dbReference type="SUPFAM" id="SSF53067">
    <property type="entry name" value="Actin-like ATPase domain"/>
    <property type="match status" value="2"/>
</dbReference>
<dbReference type="Pfam" id="PF06032">
    <property type="entry name" value="S-Me-THD_N"/>
    <property type="match status" value="1"/>
</dbReference>
<feature type="domain" description="S-Me-THD-like C-terminal" evidence="4">
    <location>
        <begin position="856"/>
        <end position="1052"/>
    </location>
</feature>
<gene>
    <name evidence="5" type="ORF">ACJMK2_010851</name>
</gene>
<sequence>MEVKKVIVGVDVGGTNTDAVVIHPKSGNKHEILSKVKTFTTADITTGVQLAVTRSLNEAQIKYSKIAVLQVNIGTTHFVNAVVQLKNLAKVSVIRLCGTSSIKLPPFGDFPEHILPVVQGKCFLVNGGYQFDGKEISPVDDNEIVSCLKELKSLDIKHIVVSGIFSSVRCDQELKVKHIIDEHYPEASITLSHTLGQLGILERENAAILNECIKPLCQITIKGFRSAIKELGLECPLFLTQNDGTIISEEHALKYPVYSFASGPTNSMRGAAFLSGVKDAIVVDIGGTTSDIGVIKSGFPREASSQVRIAGIRTNIRMSDVISIGLGGGSYVGVKKDETGKIVDVSVGPLSSGYNLQNEAYVFADDGNISTRKITATDIAVAAGLTKLGNGKNTSAIPEDVVTLGIAKIKVMLETVIDQMRFSGEEMPIIFVGGGSILVDMKNKINGACQMLIPDHYDAANAVGAALSQVSGTVDHIINLAEMVDDDELQRDIFMARLNSEPCISAVEERFMEEKVRKKYLVQARSQALEESFQQAKELAILAGAKPETVAITEKSDVALSYLPGNATRIKVKVVGDLQVDVTDQVLSLYCEKEVKIYTPSEATEVQKQTVTASGQSFDSESERSSLLSIYSEPHIDNMTGEWILSEWDIECISIGAGILGCGGGGSPYIGRVLALRCLREGKKIRVKTPDIVYETAHAEKDIFLINAFMGAPLIFIEKLKSGNDTIAAMECLMDLFRTGDFHEGILKNMENVVIKEETGLTYIDDYRINATENLTSEFNNKRLAAVLSAEIGGINSFEPLLVSAESNLPVVDCDGMGRAFPELQMFAPLIYGMRCYPSTLADDTGRRAVVLKCDDPKRLENHFRNVVVEMGCSAAVVLSFLNKEDLMNKTVKYSLSRAWRIGSSVLKARMRNESPVNAIIKQEKGKLLIVGKISDVLRETTGGFNRGFLNIEGLENYQGKYVSIEFQNEFLLARSLTAGGQFSSVLACVPDLIAVVDSDTGYPIVTEDIRYGLRVTVIAMASSPMMTSEQALKFVGPQAFGFPEDVKYIPVSEYVEFGPVGPISL</sequence>